<organism evidence="3 4">
    <name type="scientific">Scopulibacillus darangshiensis</name>
    <dbReference type="NCBI Taxonomy" id="442528"/>
    <lineage>
        <taxon>Bacteria</taxon>
        <taxon>Bacillati</taxon>
        <taxon>Bacillota</taxon>
        <taxon>Bacilli</taxon>
        <taxon>Bacillales</taxon>
        <taxon>Sporolactobacillaceae</taxon>
        <taxon>Scopulibacillus</taxon>
    </lineage>
</organism>
<evidence type="ECO:0000259" key="2">
    <source>
        <dbReference type="SMART" id="SM00014"/>
    </source>
</evidence>
<sequence length="222" mass="25431">MVTLSFQPIKMKKQLGIIILLLVLFGVIRWLTVQPWFLLVDIALLKGLEPLREPGVVHFFIWMTELGSSNWLIIFVAIGMAMLIYLHRPIGAVLFVINFLGARLLNLLLKLAFVRMRPDLHHFIDVSGYSFPSGHAMNAISVYGCTIYILNKLIKRKVLSYLITVVFVLLIVLIALSRPMLDVHYFTDIAGGLSGGGIWLTFTILLMDRYVFRRRRRTDTRD</sequence>
<dbReference type="Pfam" id="PF01569">
    <property type="entry name" value="PAP2"/>
    <property type="match status" value="1"/>
</dbReference>
<evidence type="ECO:0000256" key="1">
    <source>
        <dbReference type="SAM" id="Phobius"/>
    </source>
</evidence>
<dbReference type="SMART" id="SM00014">
    <property type="entry name" value="acidPPc"/>
    <property type="match status" value="1"/>
</dbReference>
<dbReference type="SUPFAM" id="SSF48317">
    <property type="entry name" value="Acid phosphatase/Vanadium-dependent haloperoxidase"/>
    <property type="match status" value="1"/>
</dbReference>
<reference evidence="3 4" key="1">
    <citation type="submission" date="2019-03" db="EMBL/GenBank/DDBJ databases">
        <title>Genomic Encyclopedia of Type Strains, Phase IV (KMG-IV): sequencing the most valuable type-strain genomes for metagenomic binning, comparative biology and taxonomic classification.</title>
        <authorList>
            <person name="Goeker M."/>
        </authorList>
    </citation>
    <scope>NUCLEOTIDE SEQUENCE [LARGE SCALE GENOMIC DNA]</scope>
    <source>
        <strain evidence="3 4">DSM 19377</strain>
    </source>
</reference>
<feature type="transmembrane region" description="Helical" evidence="1">
    <location>
        <begin position="93"/>
        <end position="113"/>
    </location>
</feature>
<keyword evidence="1" id="KW-1133">Transmembrane helix</keyword>
<evidence type="ECO:0000313" key="4">
    <source>
        <dbReference type="Proteomes" id="UP000295416"/>
    </source>
</evidence>
<feature type="transmembrane region" description="Helical" evidence="1">
    <location>
        <begin position="189"/>
        <end position="207"/>
    </location>
</feature>
<feature type="transmembrane region" description="Helical" evidence="1">
    <location>
        <begin position="59"/>
        <end position="86"/>
    </location>
</feature>
<dbReference type="CDD" id="cd03392">
    <property type="entry name" value="PAP2_like_2"/>
    <property type="match status" value="1"/>
</dbReference>
<dbReference type="AlphaFoldDB" id="A0A4R2P4X4"/>
<dbReference type="PANTHER" id="PTHR14969:SF13">
    <property type="entry name" value="AT30094P"/>
    <property type="match status" value="1"/>
</dbReference>
<dbReference type="Proteomes" id="UP000295416">
    <property type="component" value="Unassembled WGS sequence"/>
</dbReference>
<dbReference type="Gene3D" id="1.20.144.10">
    <property type="entry name" value="Phosphatidic acid phosphatase type 2/haloperoxidase"/>
    <property type="match status" value="2"/>
</dbReference>
<feature type="transmembrane region" description="Helical" evidence="1">
    <location>
        <begin position="15"/>
        <end position="39"/>
    </location>
</feature>
<dbReference type="InterPro" id="IPR036938">
    <property type="entry name" value="PAP2/HPO_sf"/>
</dbReference>
<keyword evidence="1" id="KW-0812">Transmembrane</keyword>
<feature type="transmembrane region" description="Helical" evidence="1">
    <location>
        <begin position="158"/>
        <end position="177"/>
    </location>
</feature>
<keyword evidence="1" id="KW-0472">Membrane</keyword>
<protein>
    <submittedName>
        <fullName evidence="3">Undecaprenyl-diphosphatase</fullName>
    </submittedName>
</protein>
<evidence type="ECO:0000313" key="3">
    <source>
        <dbReference type="EMBL" id="TCP29813.1"/>
    </source>
</evidence>
<dbReference type="EMBL" id="SLXK01000008">
    <property type="protein sequence ID" value="TCP29813.1"/>
    <property type="molecule type" value="Genomic_DNA"/>
</dbReference>
<name>A0A4R2P4X4_9BACL</name>
<feature type="domain" description="Phosphatidic acid phosphatase type 2/haloperoxidase" evidence="2">
    <location>
        <begin position="90"/>
        <end position="204"/>
    </location>
</feature>
<dbReference type="InterPro" id="IPR000326">
    <property type="entry name" value="PAP2/HPO"/>
</dbReference>
<gene>
    <name evidence="3" type="ORF">EV207_108105</name>
</gene>
<keyword evidence="4" id="KW-1185">Reference proteome</keyword>
<accession>A0A4R2P4X4</accession>
<dbReference type="PANTHER" id="PTHR14969">
    <property type="entry name" value="SPHINGOSINE-1-PHOSPHATE PHOSPHOHYDROLASE"/>
    <property type="match status" value="1"/>
</dbReference>
<feature type="transmembrane region" description="Helical" evidence="1">
    <location>
        <begin position="133"/>
        <end position="151"/>
    </location>
</feature>
<comment type="caution">
    <text evidence="3">The sequence shown here is derived from an EMBL/GenBank/DDBJ whole genome shotgun (WGS) entry which is preliminary data.</text>
</comment>
<proteinExistence type="predicted"/>